<dbReference type="PROSITE" id="PS50932">
    <property type="entry name" value="HTH_LACI_2"/>
    <property type="match status" value="1"/>
</dbReference>
<dbReference type="Gene3D" id="3.40.50.2300">
    <property type="match status" value="2"/>
</dbReference>
<dbReference type="AlphaFoldDB" id="A0A7Y0AVX9"/>
<dbReference type="Gene3D" id="1.10.260.40">
    <property type="entry name" value="lambda repressor-like DNA-binding domains"/>
    <property type="match status" value="1"/>
</dbReference>
<evidence type="ECO:0000259" key="4">
    <source>
        <dbReference type="PROSITE" id="PS50932"/>
    </source>
</evidence>
<dbReference type="InterPro" id="IPR028082">
    <property type="entry name" value="Peripla_BP_I"/>
</dbReference>
<keyword evidence="6" id="KW-1185">Reference proteome</keyword>
<dbReference type="CDD" id="cd01392">
    <property type="entry name" value="HTH_LacI"/>
    <property type="match status" value="1"/>
</dbReference>
<evidence type="ECO:0000256" key="1">
    <source>
        <dbReference type="ARBA" id="ARBA00023015"/>
    </source>
</evidence>
<dbReference type="SMART" id="SM00354">
    <property type="entry name" value="HTH_LACI"/>
    <property type="match status" value="1"/>
</dbReference>
<keyword evidence="3" id="KW-0804">Transcription</keyword>
<reference evidence="5 6" key="1">
    <citation type="submission" date="2020-04" db="EMBL/GenBank/DDBJ databases">
        <title>Rhizobium sp. S-51 isolated from soil.</title>
        <authorList>
            <person name="Dahal R.H."/>
        </authorList>
    </citation>
    <scope>NUCLEOTIDE SEQUENCE [LARGE SCALE GENOMIC DNA]</scope>
    <source>
        <strain evidence="5 6">S-51</strain>
    </source>
</reference>
<keyword evidence="1" id="KW-0805">Transcription regulation</keyword>
<organism evidence="5 6">
    <name type="scientific">Rhizobium terricola</name>
    <dbReference type="NCBI Taxonomy" id="2728849"/>
    <lineage>
        <taxon>Bacteria</taxon>
        <taxon>Pseudomonadati</taxon>
        <taxon>Pseudomonadota</taxon>
        <taxon>Alphaproteobacteria</taxon>
        <taxon>Hyphomicrobiales</taxon>
        <taxon>Rhizobiaceae</taxon>
        <taxon>Rhizobium/Agrobacterium group</taxon>
        <taxon>Rhizobium</taxon>
    </lineage>
</organism>
<dbReference type="InterPro" id="IPR000843">
    <property type="entry name" value="HTH_LacI"/>
</dbReference>
<dbReference type="GO" id="GO:0000976">
    <property type="term" value="F:transcription cis-regulatory region binding"/>
    <property type="evidence" value="ECO:0007669"/>
    <property type="project" value="TreeGrafter"/>
</dbReference>
<dbReference type="Proteomes" id="UP000541470">
    <property type="component" value="Unassembled WGS sequence"/>
</dbReference>
<dbReference type="EMBL" id="JABBGK010000002">
    <property type="protein sequence ID" value="NML74454.1"/>
    <property type="molecule type" value="Genomic_DNA"/>
</dbReference>
<evidence type="ECO:0000256" key="3">
    <source>
        <dbReference type="ARBA" id="ARBA00023163"/>
    </source>
</evidence>
<keyword evidence="2 5" id="KW-0238">DNA-binding</keyword>
<gene>
    <name evidence="5" type="ORF">HHL25_10000</name>
</gene>
<accession>A0A7Y0AVX9</accession>
<dbReference type="CDD" id="cd01575">
    <property type="entry name" value="PBP1_GntR"/>
    <property type="match status" value="1"/>
</dbReference>
<evidence type="ECO:0000313" key="5">
    <source>
        <dbReference type="EMBL" id="NML74454.1"/>
    </source>
</evidence>
<proteinExistence type="predicted"/>
<dbReference type="GO" id="GO:0003700">
    <property type="term" value="F:DNA-binding transcription factor activity"/>
    <property type="evidence" value="ECO:0007669"/>
    <property type="project" value="TreeGrafter"/>
</dbReference>
<dbReference type="Pfam" id="PF13377">
    <property type="entry name" value="Peripla_BP_3"/>
    <property type="match status" value="1"/>
</dbReference>
<dbReference type="SUPFAM" id="SSF47413">
    <property type="entry name" value="lambda repressor-like DNA-binding domains"/>
    <property type="match status" value="1"/>
</dbReference>
<dbReference type="Pfam" id="PF00356">
    <property type="entry name" value="LacI"/>
    <property type="match status" value="1"/>
</dbReference>
<name>A0A7Y0AVX9_9HYPH</name>
<sequence length="390" mass="42526">MRHPAGCPVLETTLSLCPIGDGLRGEGAPDRKDRLARACRQVGHLSTRRRRQRQERVTLEDVALAANVSSITVSRALRNPEKVTPELRDRILRHVAEMGYVPDFAARALASRTSGMIGVLSPSLANYAFISVMRGIEDRVGMTDLRIQYANTGFEPDEQVKQLRLFLSQNPVGLIVVSGVESPQLLDILAQAPCPIVQALDIASAPIGMAIGIDNRIASETATRHLIERGYRRIALFSGGPAIHAYPRLAGYRAVMEEAGLFDPALVVQHQGHSSVSLGGHLIDRLFRQAPDADAAFCLCDDVALGAIFECQRRGIRVPEDFGICGYHDLDFASVSVPTITTVRVPRYDIGFRAADKLLRAVAGGKTVSSVVDVGFQLVERETTARRSER</sequence>
<evidence type="ECO:0000313" key="6">
    <source>
        <dbReference type="Proteomes" id="UP000541470"/>
    </source>
</evidence>
<dbReference type="PROSITE" id="PS00356">
    <property type="entry name" value="HTH_LACI_1"/>
    <property type="match status" value="1"/>
</dbReference>
<evidence type="ECO:0000256" key="2">
    <source>
        <dbReference type="ARBA" id="ARBA00023125"/>
    </source>
</evidence>
<dbReference type="InterPro" id="IPR010982">
    <property type="entry name" value="Lambda_DNA-bd_dom_sf"/>
</dbReference>
<dbReference type="SUPFAM" id="SSF53822">
    <property type="entry name" value="Periplasmic binding protein-like I"/>
    <property type="match status" value="1"/>
</dbReference>
<feature type="domain" description="HTH lacI-type" evidence="4">
    <location>
        <begin position="57"/>
        <end position="111"/>
    </location>
</feature>
<dbReference type="InterPro" id="IPR046335">
    <property type="entry name" value="LacI/GalR-like_sensor"/>
</dbReference>
<protein>
    <submittedName>
        <fullName evidence="5">LacI family DNA-binding transcriptional regulator</fullName>
    </submittedName>
</protein>
<comment type="caution">
    <text evidence="5">The sequence shown here is derived from an EMBL/GenBank/DDBJ whole genome shotgun (WGS) entry which is preliminary data.</text>
</comment>
<dbReference type="PANTHER" id="PTHR30146:SF2">
    <property type="entry name" value="HTH-TYPE TRANSCRIPTIONAL REGULATOR GNTR"/>
    <property type="match status" value="1"/>
</dbReference>
<dbReference type="PANTHER" id="PTHR30146">
    <property type="entry name" value="LACI-RELATED TRANSCRIPTIONAL REPRESSOR"/>
    <property type="match status" value="1"/>
</dbReference>